<reference evidence="2" key="1">
    <citation type="submission" date="2022-02" db="EMBL/GenBank/DDBJ databases">
        <title>Corynebacterium sp. from urogenital microbiome.</title>
        <authorList>
            <person name="Cappelli E.A."/>
            <person name="Ribeiro T.G."/>
            <person name="Peixe L."/>
        </authorList>
    </citation>
    <scope>NUCLEOTIDE SEQUENCE</scope>
    <source>
        <strain evidence="2">C8Ua_174</strain>
    </source>
</reference>
<protein>
    <submittedName>
        <fullName evidence="2">Uncharacterized protein</fullName>
    </submittedName>
</protein>
<dbReference type="Proteomes" id="UP001146469">
    <property type="component" value="Unassembled WGS sequence"/>
</dbReference>
<feature type="transmembrane region" description="Helical" evidence="1">
    <location>
        <begin position="48"/>
        <end position="65"/>
    </location>
</feature>
<dbReference type="AlphaFoldDB" id="A0A9X3LIR6"/>
<dbReference type="EMBL" id="JAKMUT010000001">
    <property type="protein sequence ID" value="MCZ9288746.1"/>
    <property type="molecule type" value="Genomic_DNA"/>
</dbReference>
<organism evidence="2 3">
    <name type="scientific">Corynebacterium evansiae</name>
    <dbReference type="NCBI Taxonomy" id="2913499"/>
    <lineage>
        <taxon>Bacteria</taxon>
        <taxon>Bacillati</taxon>
        <taxon>Actinomycetota</taxon>
        <taxon>Actinomycetes</taxon>
        <taxon>Mycobacteriales</taxon>
        <taxon>Corynebacteriaceae</taxon>
        <taxon>Corynebacterium</taxon>
    </lineage>
</organism>
<sequence>MYGRPQDVVVWVNPRTQRGKQLGGLAIGLVFAALAVGCVAMMVVEKTLIPLVALALVGLAMFGWYTSQRQVNARATSSTTINPALVVDDSGVGDAAIRIPWSDIARVNVISTRYQSAGPESVGLGPELADQWTRSAGVLDGEFALQVVLRPGSPGRPGVPTQSALDVYRIQSVQVEAAVPSLPRGIYEVDAIGVTFKLGSAVPMAWRDGLTQQIADNVRFHGVDFGPAPA</sequence>
<evidence type="ECO:0000313" key="3">
    <source>
        <dbReference type="Proteomes" id="UP001146469"/>
    </source>
</evidence>
<keyword evidence="3" id="KW-1185">Reference proteome</keyword>
<feature type="transmembrane region" description="Helical" evidence="1">
    <location>
        <begin position="22"/>
        <end position="42"/>
    </location>
</feature>
<accession>A0A9X3LIR6</accession>
<keyword evidence="1" id="KW-0472">Membrane</keyword>
<name>A0A9X3LIR6_9CORY</name>
<gene>
    <name evidence="2" type="ORF">L8V00_00755</name>
</gene>
<dbReference type="RefSeq" id="WP_269943950.1">
    <property type="nucleotide sequence ID" value="NZ_JAKMUT010000001.1"/>
</dbReference>
<comment type="caution">
    <text evidence="2">The sequence shown here is derived from an EMBL/GenBank/DDBJ whole genome shotgun (WGS) entry which is preliminary data.</text>
</comment>
<evidence type="ECO:0000256" key="1">
    <source>
        <dbReference type="SAM" id="Phobius"/>
    </source>
</evidence>
<evidence type="ECO:0000313" key="2">
    <source>
        <dbReference type="EMBL" id="MCZ9288746.1"/>
    </source>
</evidence>
<keyword evidence="1" id="KW-1133">Transmembrane helix</keyword>
<keyword evidence="1" id="KW-0812">Transmembrane</keyword>
<proteinExistence type="predicted"/>